<feature type="compositionally biased region" description="Polar residues" evidence="1">
    <location>
        <begin position="174"/>
        <end position="184"/>
    </location>
</feature>
<organism evidence="4 5">
    <name type="scientific">Phanerochaete sordida</name>
    <dbReference type="NCBI Taxonomy" id="48140"/>
    <lineage>
        <taxon>Eukaryota</taxon>
        <taxon>Fungi</taxon>
        <taxon>Dikarya</taxon>
        <taxon>Basidiomycota</taxon>
        <taxon>Agaricomycotina</taxon>
        <taxon>Agaricomycetes</taxon>
        <taxon>Polyporales</taxon>
        <taxon>Phanerochaetaceae</taxon>
        <taxon>Phanerochaete</taxon>
    </lineage>
</organism>
<feature type="domain" description="Deoxyribonuclease NucA/NucB" evidence="3">
    <location>
        <begin position="358"/>
        <end position="437"/>
    </location>
</feature>
<proteinExistence type="predicted"/>
<dbReference type="Proteomes" id="UP000703269">
    <property type="component" value="Unassembled WGS sequence"/>
</dbReference>
<reference evidence="4 5" key="1">
    <citation type="submission" date="2021-08" db="EMBL/GenBank/DDBJ databases">
        <title>Draft Genome Sequence of Phanerochaete sordida strain YK-624.</title>
        <authorList>
            <person name="Mori T."/>
            <person name="Dohra H."/>
            <person name="Suzuki T."/>
            <person name="Kawagishi H."/>
            <person name="Hirai H."/>
        </authorList>
    </citation>
    <scope>NUCLEOTIDE SEQUENCE [LARGE SCALE GENOMIC DNA]</scope>
    <source>
        <strain evidence="4 5">YK-624</strain>
    </source>
</reference>
<evidence type="ECO:0000313" key="4">
    <source>
        <dbReference type="EMBL" id="GJE98890.1"/>
    </source>
</evidence>
<accession>A0A9P3LL03</accession>
<keyword evidence="5" id="KW-1185">Reference proteome</keyword>
<feature type="region of interest" description="Disordered" evidence="1">
    <location>
        <begin position="269"/>
        <end position="301"/>
    </location>
</feature>
<dbReference type="OrthoDB" id="2734890at2759"/>
<feature type="compositionally biased region" description="Basic and acidic residues" evidence="1">
    <location>
        <begin position="234"/>
        <end position="252"/>
    </location>
</feature>
<evidence type="ECO:0000313" key="5">
    <source>
        <dbReference type="Proteomes" id="UP000703269"/>
    </source>
</evidence>
<feature type="region of interest" description="Disordered" evidence="1">
    <location>
        <begin position="172"/>
        <end position="257"/>
    </location>
</feature>
<dbReference type="Pfam" id="PF14040">
    <property type="entry name" value="DNase_NucA_NucB"/>
    <property type="match status" value="1"/>
</dbReference>
<feature type="chain" id="PRO_5040247085" description="Deoxyribonuclease NucA/NucB domain-containing protein" evidence="2">
    <location>
        <begin position="20"/>
        <end position="489"/>
    </location>
</feature>
<name>A0A9P3LL03_9APHY</name>
<feature type="signal peptide" evidence="2">
    <location>
        <begin position="1"/>
        <end position="19"/>
    </location>
</feature>
<sequence>MHRAAFVLSLVALPALVATQASSPSAVPQTPAQICYGSPEASCNLIFQQCVASAQLWSSPACVAAATCAGLEPFLEALCCSTGQCLDPSSEPSLDYNVYADIVGPCAWAPGGCPVQPKDYVKFYYDTLLDAGSFDLPPVKTVIAWWHAIISWTATGAQSPYKNLNDWLHYSSPPVEQQQTNSANALPAESDPALPSATPVGPPSTDDAPPSMPIEPSSAPSAPASAQGQSQHLDVGHGGKDGHAHFHGHAQEDPSDGSDLMQALFASLQGNSSDSDPSSDSGPSVPSEPINPSGKAALARRSASASASAAAAPAMPTYNLPCGTGKYPNVCENWCYYVFCKQGGTDANSPAWEVTVNRNAGLRGASACKTPNKCSAKEKGTGGWTKNPTTDLSCDEQPKNTNDEGGAGAATRCVPKGENSGEGRTWANFINDKNAKIADTTKIKVVLQNPPAGGICASLHAGQKTVCPAAKKPTDADVAAGTDDGTRQA</sequence>
<dbReference type="AlphaFoldDB" id="A0A9P3LL03"/>
<keyword evidence="2" id="KW-0732">Signal</keyword>
<evidence type="ECO:0000256" key="1">
    <source>
        <dbReference type="SAM" id="MobiDB-lite"/>
    </source>
</evidence>
<comment type="caution">
    <text evidence="4">The sequence shown here is derived from an EMBL/GenBank/DDBJ whole genome shotgun (WGS) entry which is preliminary data.</text>
</comment>
<dbReference type="InterPro" id="IPR029476">
    <property type="entry name" value="DNase_NucA_NucB"/>
</dbReference>
<evidence type="ECO:0000259" key="3">
    <source>
        <dbReference type="Pfam" id="PF14040"/>
    </source>
</evidence>
<dbReference type="EMBL" id="BPQB01000096">
    <property type="protein sequence ID" value="GJE98890.1"/>
    <property type="molecule type" value="Genomic_DNA"/>
</dbReference>
<evidence type="ECO:0000256" key="2">
    <source>
        <dbReference type="SAM" id="SignalP"/>
    </source>
</evidence>
<feature type="region of interest" description="Disordered" evidence="1">
    <location>
        <begin position="379"/>
        <end position="420"/>
    </location>
</feature>
<feature type="compositionally biased region" description="Low complexity" evidence="1">
    <location>
        <begin position="214"/>
        <end position="226"/>
    </location>
</feature>
<feature type="compositionally biased region" description="Low complexity" evidence="1">
    <location>
        <begin position="272"/>
        <end position="287"/>
    </location>
</feature>
<protein>
    <recommendedName>
        <fullName evidence="3">Deoxyribonuclease NucA/NucB domain-containing protein</fullName>
    </recommendedName>
</protein>
<gene>
    <name evidence="4" type="ORF">PsYK624_151270</name>
</gene>